<evidence type="ECO:0000313" key="4">
    <source>
        <dbReference type="EMBL" id="QHT35854.1"/>
    </source>
</evidence>
<dbReference type="EMBL" id="MN739027">
    <property type="protein sequence ID" value="QHT35854.1"/>
    <property type="molecule type" value="Genomic_DNA"/>
</dbReference>
<accession>A0A6C0F3N6</accession>
<feature type="transmembrane region" description="Helical" evidence="3">
    <location>
        <begin position="6"/>
        <end position="25"/>
    </location>
</feature>
<feature type="coiled-coil region" evidence="1">
    <location>
        <begin position="155"/>
        <end position="198"/>
    </location>
</feature>
<keyword evidence="1" id="KW-0175">Coiled coil</keyword>
<evidence type="ECO:0000256" key="2">
    <source>
        <dbReference type="SAM" id="MobiDB-lite"/>
    </source>
</evidence>
<feature type="region of interest" description="Disordered" evidence="2">
    <location>
        <begin position="207"/>
        <end position="228"/>
    </location>
</feature>
<evidence type="ECO:0000256" key="1">
    <source>
        <dbReference type="SAM" id="Coils"/>
    </source>
</evidence>
<sequence>MSSSNLLDYNIFFFFILGSFSVYYFDSQENRARVHAFLKYIFQTSYNLYLSAPEEVLIIEAVDKSPQPVANVEVPYEERYIDKYNLLPLVELDKEKLASLKNCIIIEKTPLGNVIMCYDADREVFKYYTDNTIPYRMLETVGRKYVCTYQCKSIYVNMKEVLKEAEEKFVQEELLDKEKEKEQKEERLKQEKEEPEKKSVFAKFKKYNDSSNKGPSSQPSTASVSTASNRKMILKEKANHYTCEGKIFNYSIIKKVDRKEVDKKYTLTFADYKRMIQETKENMQ</sequence>
<keyword evidence="3" id="KW-1133">Transmembrane helix</keyword>
<feature type="compositionally biased region" description="Polar residues" evidence="2">
    <location>
        <begin position="209"/>
        <end position="228"/>
    </location>
</feature>
<keyword evidence="3" id="KW-0472">Membrane</keyword>
<protein>
    <submittedName>
        <fullName evidence="4">Uncharacterized protein</fullName>
    </submittedName>
</protein>
<dbReference type="AlphaFoldDB" id="A0A6C0F3N6"/>
<evidence type="ECO:0000256" key="3">
    <source>
        <dbReference type="SAM" id="Phobius"/>
    </source>
</evidence>
<proteinExistence type="predicted"/>
<keyword evidence="3" id="KW-0812">Transmembrane</keyword>
<name>A0A6C0F3N6_9ZZZZ</name>
<reference evidence="4" key="1">
    <citation type="journal article" date="2020" name="Nature">
        <title>Giant virus diversity and host interactions through global metagenomics.</title>
        <authorList>
            <person name="Schulz F."/>
            <person name="Roux S."/>
            <person name="Paez-Espino D."/>
            <person name="Jungbluth S."/>
            <person name="Walsh D.A."/>
            <person name="Denef V.J."/>
            <person name="McMahon K.D."/>
            <person name="Konstantinidis K.T."/>
            <person name="Eloe-Fadrosh E.A."/>
            <person name="Kyrpides N.C."/>
            <person name="Woyke T."/>
        </authorList>
    </citation>
    <scope>NUCLEOTIDE SEQUENCE</scope>
    <source>
        <strain evidence="4">GVMAG-M-3300009182-46</strain>
    </source>
</reference>
<organism evidence="4">
    <name type="scientific">viral metagenome</name>
    <dbReference type="NCBI Taxonomy" id="1070528"/>
    <lineage>
        <taxon>unclassified sequences</taxon>
        <taxon>metagenomes</taxon>
        <taxon>organismal metagenomes</taxon>
    </lineage>
</organism>